<dbReference type="GO" id="GO:0140285">
    <property type="term" value="P:endosome fission"/>
    <property type="evidence" value="ECO:0007669"/>
    <property type="project" value="TreeGrafter"/>
</dbReference>
<dbReference type="Proteomes" id="UP000037510">
    <property type="component" value="Unassembled WGS sequence"/>
</dbReference>
<evidence type="ECO:0000313" key="3">
    <source>
        <dbReference type="Proteomes" id="UP000037510"/>
    </source>
</evidence>
<dbReference type="PANTHER" id="PTHR15691:SF6">
    <property type="entry name" value="WASH COMPLEX SUBUNIT 5"/>
    <property type="match status" value="1"/>
</dbReference>
<dbReference type="PANTHER" id="PTHR15691">
    <property type="entry name" value="WASH COMPLEX SUBUNIT 5"/>
    <property type="match status" value="1"/>
</dbReference>
<accession>A0A0L7LAH5</accession>
<comment type="similarity">
    <text evidence="1">Belongs to the strumpellin family.</text>
</comment>
<feature type="non-terminal residue" evidence="2">
    <location>
        <position position="1"/>
    </location>
</feature>
<protein>
    <submittedName>
        <fullName evidence="2">WASH complex subunit strumpellin</fullName>
    </submittedName>
</protein>
<dbReference type="EMBL" id="JTDY01002062">
    <property type="protein sequence ID" value="KOB72206.1"/>
    <property type="molecule type" value="Genomic_DNA"/>
</dbReference>
<gene>
    <name evidence="2" type="ORF">OBRU01_12621</name>
</gene>
<evidence type="ECO:0000256" key="1">
    <source>
        <dbReference type="ARBA" id="ARBA00006224"/>
    </source>
</evidence>
<dbReference type="GO" id="GO:0030041">
    <property type="term" value="P:actin filament polymerization"/>
    <property type="evidence" value="ECO:0007669"/>
    <property type="project" value="TreeGrafter"/>
</dbReference>
<dbReference type="STRING" id="104452.A0A0L7LAH5"/>
<sequence length="75" mass="8972">KLQDLDDELKEKYLELISRFYLLFENIYQYIVDLNLFLEQLNDNAFIQQNMETAMKDPCHHSSRICGKSSRKAEI</sequence>
<organism evidence="2 3">
    <name type="scientific">Operophtera brumata</name>
    <name type="common">Winter moth</name>
    <name type="synonym">Phalaena brumata</name>
    <dbReference type="NCBI Taxonomy" id="104452"/>
    <lineage>
        <taxon>Eukaryota</taxon>
        <taxon>Metazoa</taxon>
        <taxon>Ecdysozoa</taxon>
        <taxon>Arthropoda</taxon>
        <taxon>Hexapoda</taxon>
        <taxon>Insecta</taxon>
        <taxon>Pterygota</taxon>
        <taxon>Neoptera</taxon>
        <taxon>Endopterygota</taxon>
        <taxon>Lepidoptera</taxon>
        <taxon>Glossata</taxon>
        <taxon>Ditrysia</taxon>
        <taxon>Geometroidea</taxon>
        <taxon>Geometridae</taxon>
        <taxon>Larentiinae</taxon>
        <taxon>Operophtera</taxon>
    </lineage>
</organism>
<keyword evidence="3" id="KW-1185">Reference proteome</keyword>
<dbReference type="GO" id="GO:0007032">
    <property type="term" value="P:endosome organization"/>
    <property type="evidence" value="ECO:0007669"/>
    <property type="project" value="TreeGrafter"/>
</dbReference>
<dbReference type="Pfam" id="PF10266">
    <property type="entry name" value="Strumpellin"/>
    <property type="match status" value="1"/>
</dbReference>
<dbReference type="GO" id="GO:0051125">
    <property type="term" value="P:regulation of actin nucleation"/>
    <property type="evidence" value="ECO:0007669"/>
    <property type="project" value="TreeGrafter"/>
</dbReference>
<dbReference type="GO" id="GO:0005768">
    <property type="term" value="C:endosome"/>
    <property type="evidence" value="ECO:0007669"/>
    <property type="project" value="TreeGrafter"/>
</dbReference>
<dbReference type="GO" id="GO:0071203">
    <property type="term" value="C:WASH complex"/>
    <property type="evidence" value="ECO:0007669"/>
    <property type="project" value="InterPro"/>
</dbReference>
<reference evidence="2 3" key="1">
    <citation type="journal article" date="2015" name="Genome Biol. Evol.">
        <title>The genome of winter moth (Operophtera brumata) provides a genomic perspective on sexual dimorphism and phenology.</title>
        <authorList>
            <person name="Derks M.F."/>
            <person name="Smit S."/>
            <person name="Salis L."/>
            <person name="Schijlen E."/>
            <person name="Bossers A."/>
            <person name="Mateman C."/>
            <person name="Pijl A.S."/>
            <person name="de Ridder D."/>
            <person name="Groenen M.A."/>
            <person name="Visser M.E."/>
            <person name="Megens H.J."/>
        </authorList>
    </citation>
    <scope>NUCLEOTIDE SEQUENCE [LARGE SCALE GENOMIC DNA]</scope>
    <source>
        <strain evidence="2">WM2013NL</strain>
        <tissue evidence="2">Head and thorax</tissue>
    </source>
</reference>
<evidence type="ECO:0000313" key="2">
    <source>
        <dbReference type="EMBL" id="KOB72206.1"/>
    </source>
</evidence>
<comment type="caution">
    <text evidence="2">The sequence shown here is derived from an EMBL/GenBank/DDBJ whole genome shotgun (WGS) entry which is preliminary data.</text>
</comment>
<name>A0A0L7LAH5_OPEBR</name>
<proteinExistence type="inferred from homology"/>
<dbReference type="AlphaFoldDB" id="A0A0L7LAH5"/>
<dbReference type="InterPro" id="IPR019393">
    <property type="entry name" value="WASH_strumpellin"/>
</dbReference>